<evidence type="ECO:0000313" key="2">
    <source>
        <dbReference type="Proteomes" id="UP000235994"/>
    </source>
</evidence>
<sequence length="440" mass="46453">MRIAHFSDLHYGTKTLAEADRCFGAAIDQAAALGAEAAVISGDATDHALDLHAPASARLAAQVRRLADHCPVLMLQGTYSHEPPGTLSVFRSLGGRHPIHVADRIGQVALTRQRRWVGSAGWCFDALPHDAAAVFSCLPTVNKATVAATVGAGDAAQTVGDQLALLLEGFAPTHRAARVRGLPTIGVSHGTVFGCVSEHGVPMAGFDHEFTTGVLFTAEAQAFMLGHIHRHQAWAQPAGAGDQVIAYAGSIGRFHYGEEGEKGFLLWDVEPEAARCTLVATPARRTVDIVFEGRPDIEALREAVARQDVAGASVRVRWTVAEEDRSAVDREAIQRVLAGAAETKLEGRIVPVMRTRAAGISQMTRLEDKLRLWARVSDVNPEPLLACLAALAEGSPEELAAQLLRDDGGGAARGAEPKSQLRATLSAGAGGLAETVAQAQ</sequence>
<dbReference type="AlphaFoldDB" id="A0A2N8KMR9"/>
<name>A0A2N8KMR9_9BURK</name>
<comment type="caution">
    <text evidence="1">The sequence shown here is derived from an EMBL/GenBank/DDBJ whole genome shotgun (WGS) entry which is preliminary data.</text>
</comment>
<organism evidence="1 2">
    <name type="scientific">Achromobacter pulmonis</name>
    <dbReference type="NCBI Taxonomy" id="1389932"/>
    <lineage>
        <taxon>Bacteria</taxon>
        <taxon>Pseudomonadati</taxon>
        <taxon>Pseudomonadota</taxon>
        <taxon>Betaproteobacteria</taxon>
        <taxon>Burkholderiales</taxon>
        <taxon>Alcaligenaceae</taxon>
        <taxon>Achromobacter</taxon>
    </lineage>
</organism>
<dbReference type="InterPro" id="IPR050535">
    <property type="entry name" value="DNA_Repair-Maintenance_Comp"/>
</dbReference>
<reference evidence="1 2" key="1">
    <citation type="submission" date="2018-01" db="EMBL/GenBank/DDBJ databases">
        <title>The draft genome of an aniline degradation strain ANB-1.</title>
        <authorList>
            <person name="Zhang L."/>
            <person name="Jiang J."/>
        </authorList>
    </citation>
    <scope>NUCLEOTIDE SEQUENCE [LARGE SCALE GENOMIC DNA]</scope>
    <source>
        <strain evidence="1 2">ANB-1</strain>
    </source>
</reference>
<dbReference type="Proteomes" id="UP000235994">
    <property type="component" value="Unassembled WGS sequence"/>
</dbReference>
<dbReference type="Gene3D" id="3.60.21.10">
    <property type="match status" value="1"/>
</dbReference>
<keyword evidence="2" id="KW-1185">Reference proteome</keyword>
<dbReference type="PANTHER" id="PTHR30337">
    <property type="entry name" value="COMPONENT OF ATP-DEPENDENT DSDNA EXONUCLEASE"/>
    <property type="match status" value="1"/>
</dbReference>
<evidence type="ECO:0000313" key="1">
    <source>
        <dbReference type="EMBL" id="PND34751.1"/>
    </source>
</evidence>
<dbReference type="PANTHER" id="PTHR30337:SF0">
    <property type="entry name" value="NUCLEASE SBCCD SUBUNIT D"/>
    <property type="match status" value="1"/>
</dbReference>
<dbReference type="InterPro" id="IPR029052">
    <property type="entry name" value="Metallo-depent_PP-like"/>
</dbReference>
<dbReference type="EMBL" id="POQS01000002">
    <property type="protein sequence ID" value="PND34751.1"/>
    <property type="molecule type" value="Genomic_DNA"/>
</dbReference>
<gene>
    <name evidence="1" type="ORF">C1I89_06115</name>
</gene>
<accession>A0A2N8KMR9</accession>
<protein>
    <submittedName>
        <fullName evidence="1">Metallophosphatase family protein</fullName>
    </submittedName>
</protein>
<dbReference type="RefSeq" id="WP_102771917.1">
    <property type="nucleotide sequence ID" value="NZ_POQS01000002.1"/>
</dbReference>
<proteinExistence type="predicted"/>
<dbReference type="SUPFAM" id="SSF56300">
    <property type="entry name" value="Metallo-dependent phosphatases"/>
    <property type="match status" value="1"/>
</dbReference>